<sequence>MKEAQEWTQKFQKPNWEFEVLNLLKTRFALLYGVLSRFMENPTSEHLSGVKRIFRYVKGTVDYGLFYKKSGLNFELIDFSDSDFTRDADDRKSTSSHIYFFGGMAISWSSQK</sequence>
<reference evidence="2" key="1">
    <citation type="journal article" date="2020" name="Sci. Rep.">
        <title>Chromosome-scale genome assembly for the duckweed Spirodela intermedia, integrating cytogenetic maps, PacBio and Oxford Nanopore libraries.</title>
        <authorList>
            <person name="Hoang P.T.N."/>
            <person name="Fiebig A."/>
            <person name="Novak P."/>
            <person name="Macas J."/>
            <person name="Cao H.X."/>
            <person name="Stepanenko A."/>
            <person name="Chen G."/>
            <person name="Borisjuk N."/>
            <person name="Scholz U."/>
            <person name="Schubert I."/>
        </authorList>
    </citation>
    <scope>NUCLEOTIDE SEQUENCE [LARGE SCALE GENOMIC DNA]</scope>
</reference>
<evidence type="ECO:0008006" key="3">
    <source>
        <dbReference type="Google" id="ProtNLM"/>
    </source>
</evidence>
<evidence type="ECO:0000313" key="1">
    <source>
        <dbReference type="EMBL" id="CAA6675790.1"/>
    </source>
</evidence>
<proteinExistence type="predicted"/>
<gene>
    <name evidence="1" type="ORF">SI7747_UN022132</name>
</gene>
<dbReference type="PANTHER" id="PTHR11439:SF483">
    <property type="entry name" value="PEPTIDE SYNTHASE GLIP-LIKE, PUTATIVE (AFU_ORTHOLOGUE AFUA_3G12920)-RELATED"/>
    <property type="match status" value="1"/>
</dbReference>
<name>A0ABN7EEC9_SPIIN</name>
<dbReference type="Proteomes" id="UP001189122">
    <property type="component" value="Unassembled WGS sequence"/>
</dbReference>
<comment type="caution">
    <text evidence="1">The sequence shown here is derived from an EMBL/GenBank/DDBJ whole genome shotgun (WGS) entry which is preliminary data.</text>
</comment>
<dbReference type="EMBL" id="CACRZD030000403">
    <property type="protein sequence ID" value="CAA6675790.1"/>
    <property type="molecule type" value="Genomic_DNA"/>
</dbReference>
<organism evidence="1 2">
    <name type="scientific">Spirodela intermedia</name>
    <name type="common">Intermediate duckweed</name>
    <dbReference type="NCBI Taxonomy" id="51605"/>
    <lineage>
        <taxon>Eukaryota</taxon>
        <taxon>Viridiplantae</taxon>
        <taxon>Streptophyta</taxon>
        <taxon>Embryophyta</taxon>
        <taxon>Tracheophyta</taxon>
        <taxon>Spermatophyta</taxon>
        <taxon>Magnoliopsida</taxon>
        <taxon>Liliopsida</taxon>
        <taxon>Araceae</taxon>
        <taxon>Lemnoideae</taxon>
        <taxon>Spirodela</taxon>
    </lineage>
</organism>
<evidence type="ECO:0000313" key="2">
    <source>
        <dbReference type="Proteomes" id="UP001189122"/>
    </source>
</evidence>
<protein>
    <recommendedName>
        <fullName evidence="3">Mitochondrial protein</fullName>
    </recommendedName>
</protein>
<accession>A0ABN7EEC9</accession>
<keyword evidence="2" id="KW-1185">Reference proteome</keyword>
<dbReference type="PANTHER" id="PTHR11439">
    <property type="entry name" value="GAG-POL-RELATED RETROTRANSPOSON"/>
    <property type="match status" value="1"/>
</dbReference>